<keyword evidence="1" id="KW-1133">Transmembrane helix</keyword>
<dbReference type="InterPro" id="IPR045339">
    <property type="entry name" value="DUF6534"/>
</dbReference>
<proteinExistence type="predicted"/>
<name>A0A6A4HHD0_9AGAR</name>
<keyword evidence="1" id="KW-0472">Membrane</keyword>
<dbReference type="AlphaFoldDB" id="A0A6A4HHD0"/>
<organism evidence="3 4">
    <name type="scientific">Gymnopus androsaceus JB14</name>
    <dbReference type="NCBI Taxonomy" id="1447944"/>
    <lineage>
        <taxon>Eukaryota</taxon>
        <taxon>Fungi</taxon>
        <taxon>Dikarya</taxon>
        <taxon>Basidiomycota</taxon>
        <taxon>Agaricomycotina</taxon>
        <taxon>Agaricomycetes</taxon>
        <taxon>Agaricomycetidae</taxon>
        <taxon>Agaricales</taxon>
        <taxon>Marasmiineae</taxon>
        <taxon>Omphalotaceae</taxon>
        <taxon>Gymnopus</taxon>
    </lineage>
</organism>
<accession>A0A6A4HHD0</accession>
<evidence type="ECO:0000259" key="2">
    <source>
        <dbReference type="Pfam" id="PF20152"/>
    </source>
</evidence>
<dbReference type="PANTHER" id="PTHR40465">
    <property type="entry name" value="CHROMOSOME 1, WHOLE GENOME SHOTGUN SEQUENCE"/>
    <property type="match status" value="1"/>
</dbReference>
<evidence type="ECO:0000313" key="4">
    <source>
        <dbReference type="Proteomes" id="UP000799118"/>
    </source>
</evidence>
<reference evidence="3" key="1">
    <citation type="journal article" date="2019" name="Environ. Microbiol.">
        <title>Fungal ecological strategies reflected in gene transcription - a case study of two litter decomposers.</title>
        <authorList>
            <person name="Barbi F."/>
            <person name="Kohler A."/>
            <person name="Barry K."/>
            <person name="Baskaran P."/>
            <person name="Daum C."/>
            <person name="Fauchery L."/>
            <person name="Ihrmark K."/>
            <person name="Kuo A."/>
            <person name="LaButti K."/>
            <person name="Lipzen A."/>
            <person name="Morin E."/>
            <person name="Grigoriev I.V."/>
            <person name="Henrissat B."/>
            <person name="Lindahl B."/>
            <person name="Martin F."/>
        </authorList>
    </citation>
    <scope>NUCLEOTIDE SEQUENCE</scope>
    <source>
        <strain evidence="3">JB14</strain>
    </source>
</reference>
<keyword evidence="1" id="KW-0812">Transmembrane</keyword>
<feature type="transmembrane region" description="Helical" evidence="1">
    <location>
        <begin position="94"/>
        <end position="113"/>
    </location>
</feature>
<dbReference type="PANTHER" id="PTHR40465:SF1">
    <property type="entry name" value="DUF6534 DOMAIN-CONTAINING PROTEIN"/>
    <property type="match status" value="1"/>
</dbReference>
<feature type="transmembrane region" description="Helical" evidence="1">
    <location>
        <begin position="53"/>
        <end position="74"/>
    </location>
</feature>
<dbReference type="OrthoDB" id="2535105at2759"/>
<dbReference type="Proteomes" id="UP000799118">
    <property type="component" value="Unassembled WGS sequence"/>
</dbReference>
<keyword evidence="4" id="KW-1185">Reference proteome</keyword>
<feature type="transmembrane region" description="Helical" evidence="1">
    <location>
        <begin position="120"/>
        <end position="145"/>
    </location>
</feature>
<feature type="transmembrane region" description="Helical" evidence="1">
    <location>
        <begin position="24"/>
        <end position="41"/>
    </location>
</feature>
<sequence>MSGLSAAEQTQINLSVGAVVVSNNLSYLTMGIVLCATWDYLSKFPTDRWWFKALVALCVSLCICDTIITGIWTYDWAVANYATFTHWALSVEPFLLATCALSVQLFYASRLWIMSMKNNWILPVVIGCLSILGWCIACWMVHIIATHKLISDLDLLLPVVYIWLGGSLGADALITSSMIYYLDLSFRHKTQQNHRLPRRFRKLIMLIVECNLLSLLSQAITMALFNRSSIGLYFVLTDMTIAKVYTFSLLVALNCRHSDNDPGTSNGGFSSSRRGGIVELTVLHTSSYPSTQASHCTYTHPAGSPSPN</sequence>
<dbReference type="EMBL" id="ML769499">
    <property type="protein sequence ID" value="KAE9397283.1"/>
    <property type="molecule type" value="Genomic_DNA"/>
</dbReference>
<protein>
    <recommendedName>
        <fullName evidence="2">DUF6534 domain-containing protein</fullName>
    </recommendedName>
</protein>
<evidence type="ECO:0000256" key="1">
    <source>
        <dbReference type="SAM" id="Phobius"/>
    </source>
</evidence>
<evidence type="ECO:0000313" key="3">
    <source>
        <dbReference type="EMBL" id="KAE9397283.1"/>
    </source>
</evidence>
<feature type="transmembrane region" description="Helical" evidence="1">
    <location>
        <begin position="231"/>
        <end position="253"/>
    </location>
</feature>
<dbReference type="Pfam" id="PF20152">
    <property type="entry name" value="DUF6534"/>
    <property type="match status" value="1"/>
</dbReference>
<feature type="domain" description="DUF6534" evidence="2">
    <location>
        <begin position="168"/>
        <end position="258"/>
    </location>
</feature>
<gene>
    <name evidence="3" type="ORF">BT96DRAFT_76226</name>
</gene>
<feature type="transmembrane region" description="Helical" evidence="1">
    <location>
        <begin position="203"/>
        <end position="225"/>
    </location>
</feature>
<feature type="transmembrane region" description="Helical" evidence="1">
    <location>
        <begin position="160"/>
        <end position="182"/>
    </location>
</feature>